<keyword evidence="1" id="KW-0732">Signal</keyword>
<sequence length="136" mass="14259">MTLRTMAVASLILATIWSSIHGQDENNGNKSEDLQAQASDLGDGDYDVHNGELYGRYPGYYSGLGTGYNAPQNGLGTSGLGYNVGYGGLGFPGFYPGYGGYGNLEGYGGNGNLGGYGGYRNLGGYGGYYNRPGQYQ</sequence>
<evidence type="ECO:0000256" key="1">
    <source>
        <dbReference type="SAM" id="SignalP"/>
    </source>
</evidence>
<dbReference type="EMBL" id="KK853182">
    <property type="protein sequence ID" value="KDR10158.1"/>
    <property type="molecule type" value="Genomic_DNA"/>
</dbReference>
<protein>
    <submittedName>
        <fullName evidence="2">Uncharacterized protein</fullName>
    </submittedName>
</protein>
<dbReference type="Proteomes" id="UP000027135">
    <property type="component" value="Unassembled WGS sequence"/>
</dbReference>
<reference evidence="2 3" key="1">
    <citation type="journal article" date="2014" name="Nat. Commun.">
        <title>Molecular traces of alternative social organization in a termite genome.</title>
        <authorList>
            <person name="Terrapon N."/>
            <person name="Li C."/>
            <person name="Robertson H.M."/>
            <person name="Ji L."/>
            <person name="Meng X."/>
            <person name="Booth W."/>
            <person name="Chen Z."/>
            <person name="Childers C.P."/>
            <person name="Glastad K.M."/>
            <person name="Gokhale K."/>
            <person name="Gowin J."/>
            <person name="Gronenberg W."/>
            <person name="Hermansen R.A."/>
            <person name="Hu H."/>
            <person name="Hunt B.G."/>
            <person name="Huylmans A.K."/>
            <person name="Khalil S.M."/>
            <person name="Mitchell R.D."/>
            <person name="Munoz-Torres M.C."/>
            <person name="Mustard J.A."/>
            <person name="Pan H."/>
            <person name="Reese J.T."/>
            <person name="Scharf M.E."/>
            <person name="Sun F."/>
            <person name="Vogel H."/>
            <person name="Xiao J."/>
            <person name="Yang W."/>
            <person name="Yang Z."/>
            <person name="Yang Z."/>
            <person name="Zhou J."/>
            <person name="Zhu J."/>
            <person name="Brent C.S."/>
            <person name="Elsik C.G."/>
            <person name="Goodisman M.A."/>
            <person name="Liberles D.A."/>
            <person name="Roe R.M."/>
            <person name="Vargo E.L."/>
            <person name="Vilcinskas A."/>
            <person name="Wang J."/>
            <person name="Bornberg-Bauer E."/>
            <person name="Korb J."/>
            <person name="Zhang G."/>
            <person name="Liebig J."/>
        </authorList>
    </citation>
    <scope>NUCLEOTIDE SEQUENCE [LARGE SCALE GENOMIC DNA]</scope>
    <source>
        <tissue evidence="2">Whole organism</tissue>
    </source>
</reference>
<proteinExistence type="predicted"/>
<dbReference type="InParanoid" id="A0A067QLZ7"/>
<evidence type="ECO:0000313" key="2">
    <source>
        <dbReference type="EMBL" id="KDR10158.1"/>
    </source>
</evidence>
<feature type="signal peptide" evidence="1">
    <location>
        <begin position="1"/>
        <end position="22"/>
    </location>
</feature>
<evidence type="ECO:0000313" key="3">
    <source>
        <dbReference type="Proteomes" id="UP000027135"/>
    </source>
</evidence>
<gene>
    <name evidence="2" type="ORF">L798_00212</name>
</gene>
<name>A0A067QLZ7_ZOONE</name>
<organism evidence="2 3">
    <name type="scientific">Zootermopsis nevadensis</name>
    <name type="common">Dampwood termite</name>
    <dbReference type="NCBI Taxonomy" id="136037"/>
    <lineage>
        <taxon>Eukaryota</taxon>
        <taxon>Metazoa</taxon>
        <taxon>Ecdysozoa</taxon>
        <taxon>Arthropoda</taxon>
        <taxon>Hexapoda</taxon>
        <taxon>Insecta</taxon>
        <taxon>Pterygota</taxon>
        <taxon>Neoptera</taxon>
        <taxon>Polyneoptera</taxon>
        <taxon>Dictyoptera</taxon>
        <taxon>Blattodea</taxon>
        <taxon>Blattoidea</taxon>
        <taxon>Termitoidae</taxon>
        <taxon>Termopsidae</taxon>
        <taxon>Zootermopsis</taxon>
    </lineage>
</organism>
<accession>A0A067QLZ7</accession>
<keyword evidence="3" id="KW-1185">Reference proteome</keyword>
<feature type="chain" id="PRO_5001644142" evidence="1">
    <location>
        <begin position="23"/>
        <end position="136"/>
    </location>
</feature>
<dbReference type="AlphaFoldDB" id="A0A067QLZ7"/>